<accession>A0ACC2N5T9</accession>
<gene>
    <name evidence="1" type="ORF">QAD02_007329</name>
</gene>
<dbReference type="Proteomes" id="UP001239111">
    <property type="component" value="Chromosome 4"/>
</dbReference>
<proteinExistence type="predicted"/>
<sequence length="260" mass="28923">MSEKLDAIQEGFDKQFDSLKCNIESLNKSFSKDITNLKSELKSIKESCATIDSLSVKIDSAQEDIENLKSSVDNIPKLHQDIANIRAEVSKSLSSQVMSSTSATSMEELIHEAQERMLRSRNLLSFNVPESNNQSADYGMIINLLKEIPVDTRNLVVSRIGNPSSNHIRPIAVTFSNNQDPHLVMRNRRKIPGRIIVGFDKTKNQQAQYKEAAARLKARLDSGESGLSIRYIKGVPTIVKSDAAPSFNQLQNSQRASGNF</sequence>
<protein>
    <submittedName>
        <fullName evidence="1">Uncharacterized protein</fullName>
    </submittedName>
</protein>
<dbReference type="EMBL" id="CM056744">
    <property type="protein sequence ID" value="KAJ8665667.1"/>
    <property type="molecule type" value="Genomic_DNA"/>
</dbReference>
<keyword evidence="2" id="KW-1185">Reference proteome</keyword>
<comment type="caution">
    <text evidence="1">The sequence shown here is derived from an EMBL/GenBank/DDBJ whole genome shotgun (WGS) entry which is preliminary data.</text>
</comment>
<organism evidence="1 2">
    <name type="scientific">Eretmocerus hayati</name>
    <dbReference type="NCBI Taxonomy" id="131215"/>
    <lineage>
        <taxon>Eukaryota</taxon>
        <taxon>Metazoa</taxon>
        <taxon>Ecdysozoa</taxon>
        <taxon>Arthropoda</taxon>
        <taxon>Hexapoda</taxon>
        <taxon>Insecta</taxon>
        <taxon>Pterygota</taxon>
        <taxon>Neoptera</taxon>
        <taxon>Endopterygota</taxon>
        <taxon>Hymenoptera</taxon>
        <taxon>Apocrita</taxon>
        <taxon>Proctotrupomorpha</taxon>
        <taxon>Chalcidoidea</taxon>
        <taxon>Aphelinidae</taxon>
        <taxon>Aphelininae</taxon>
        <taxon>Eretmocerus</taxon>
    </lineage>
</organism>
<evidence type="ECO:0000313" key="2">
    <source>
        <dbReference type="Proteomes" id="UP001239111"/>
    </source>
</evidence>
<name>A0ACC2N5T9_9HYME</name>
<reference evidence="1" key="1">
    <citation type="submission" date="2023-04" db="EMBL/GenBank/DDBJ databases">
        <title>A chromosome-level genome assembly of the parasitoid wasp Eretmocerus hayati.</title>
        <authorList>
            <person name="Zhong Y."/>
            <person name="Liu S."/>
            <person name="Liu Y."/>
        </authorList>
    </citation>
    <scope>NUCLEOTIDE SEQUENCE</scope>
    <source>
        <strain evidence="1">ZJU_SS_LIU_2023</strain>
    </source>
</reference>
<evidence type="ECO:0000313" key="1">
    <source>
        <dbReference type="EMBL" id="KAJ8665667.1"/>
    </source>
</evidence>